<name>A0ABS7TF97_9GAMM</name>
<dbReference type="RefSeq" id="WP_223629215.1">
    <property type="nucleotide sequence ID" value="NZ_JAIQDJ010000005.1"/>
</dbReference>
<feature type="signal peptide" evidence="1">
    <location>
        <begin position="1"/>
        <end position="23"/>
    </location>
</feature>
<evidence type="ECO:0000313" key="3">
    <source>
        <dbReference type="Proteomes" id="UP001430290"/>
    </source>
</evidence>
<keyword evidence="3" id="KW-1185">Reference proteome</keyword>
<accession>A0ABS7TF97</accession>
<evidence type="ECO:0008006" key="4">
    <source>
        <dbReference type="Google" id="ProtNLM"/>
    </source>
</evidence>
<dbReference type="PANTHER" id="PTHR38589">
    <property type="entry name" value="BLR0621 PROTEIN"/>
    <property type="match status" value="1"/>
</dbReference>
<gene>
    <name evidence="2" type="ORF">K7B09_09405</name>
</gene>
<reference evidence="2" key="1">
    <citation type="submission" date="2021-09" db="EMBL/GenBank/DDBJ databases">
        <authorList>
            <person name="Wu T."/>
            <person name="Guo S.Z."/>
        </authorList>
    </citation>
    <scope>NUCLEOTIDE SEQUENCE</scope>
    <source>
        <strain evidence="2">RSS-23</strain>
    </source>
</reference>
<dbReference type="PANTHER" id="PTHR38589:SF1">
    <property type="entry name" value="BLR0621 PROTEIN"/>
    <property type="match status" value="1"/>
</dbReference>
<dbReference type="EMBL" id="JAIQDJ010000005">
    <property type="protein sequence ID" value="MBZ4186537.1"/>
    <property type="molecule type" value="Genomic_DNA"/>
</dbReference>
<proteinExistence type="predicted"/>
<organism evidence="2 3">
    <name type="scientific">Thermomonas beijingensis</name>
    <dbReference type="NCBI Taxonomy" id="2872701"/>
    <lineage>
        <taxon>Bacteria</taxon>
        <taxon>Pseudomonadati</taxon>
        <taxon>Pseudomonadota</taxon>
        <taxon>Gammaproteobacteria</taxon>
        <taxon>Lysobacterales</taxon>
        <taxon>Lysobacteraceae</taxon>
        <taxon>Thermomonas</taxon>
    </lineage>
</organism>
<comment type="caution">
    <text evidence="2">The sequence shown here is derived from an EMBL/GenBank/DDBJ whole genome shotgun (WGS) entry which is preliminary data.</text>
</comment>
<evidence type="ECO:0000256" key="1">
    <source>
        <dbReference type="SAM" id="SignalP"/>
    </source>
</evidence>
<feature type="chain" id="PRO_5045679317" description="L,D-peptidoglycan transpeptidase YkuD, ErfK/YbiS/YcfS/YnhG family" evidence="1">
    <location>
        <begin position="24"/>
        <end position="256"/>
    </location>
</feature>
<protein>
    <recommendedName>
        <fullName evidence="4">L,D-peptidoglycan transpeptidase YkuD, ErfK/YbiS/YcfS/YnhG family</fullName>
    </recommendedName>
</protein>
<sequence length="256" mass="27774">MMPIHRTASALLALSLAACTHFPAVSNANRWANAQQLVLVTATDWNATGGQLRRFDRNHGHWVQVGDAVPVMLGRTGSAWGIGLNAQRRDGPIKQEGDGKAPAGVFAIGTAFGYAATATTGLPYQAMTTNDWCIDVPASNYYNRIIDRSLVKAPHLDESSEPMRRDLHADGDQRYREGFVIEHNEGGVAKQGGSCIFAHLWKAPGETTAGCTAMAPASMDALLAWLDARRKPVFVLLPNTQYTALKHDWNLPEVAL</sequence>
<dbReference type="Proteomes" id="UP001430290">
    <property type="component" value="Unassembled WGS sequence"/>
</dbReference>
<evidence type="ECO:0000313" key="2">
    <source>
        <dbReference type="EMBL" id="MBZ4186537.1"/>
    </source>
</evidence>
<keyword evidence="1" id="KW-0732">Signal</keyword>
<dbReference type="PROSITE" id="PS51257">
    <property type="entry name" value="PROKAR_LIPOPROTEIN"/>
    <property type="match status" value="1"/>
</dbReference>